<dbReference type="RefSeq" id="WP_137336784.1">
    <property type="nucleotide sequence ID" value="NZ_CP040078.1"/>
</dbReference>
<protein>
    <submittedName>
        <fullName evidence="1">ATP-binding protein</fullName>
    </submittedName>
</protein>
<name>A0A4P8IZV8_9BURK</name>
<keyword evidence="1" id="KW-0067">ATP-binding</keyword>
<dbReference type="InterPro" id="IPR027417">
    <property type="entry name" value="P-loop_NTPase"/>
</dbReference>
<dbReference type="PANTHER" id="PTHR34301:SF8">
    <property type="entry name" value="ATPASE DOMAIN-CONTAINING PROTEIN"/>
    <property type="match status" value="1"/>
</dbReference>
<keyword evidence="1" id="KW-0547">Nucleotide-binding</keyword>
<dbReference type="Gene3D" id="3.40.50.300">
    <property type="entry name" value="P-loop containing nucleotide triphosphate hydrolases"/>
    <property type="match status" value="1"/>
</dbReference>
<gene>
    <name evidence="1" type="ORF">FAZ95_34055</name>
</gene>
<accession>A0A4P8IZV8</accession>
<dbReference type="PANTHER" id="PTHR34301">
    <property type="entry name" value="DNA-BINDING PROTEIN-RELATED"/>
    <property type="match status" value="1"/>
</dbReference>
<dbReference type="Proteomes" id="UP000298656">
    <property type="component" value="Chromosome 2"/>
</dbReference>
<sequence length="385" mass="41478">MSTLFRRQALAAQMTQQLLRPGPLDVGLRSGLFLSGLRRIGKTTFLLNDLIPSLADAGALVIYVDLWTDTQANPATLVQNSIKQALKELEAPASSLLSKLRRIKGLDVGAAGFKLGFNLDAIGTAQGATLEQVLVKLVDVAQTDVVLIIDEVQQATTTEDGHKLLIALKAARDAVNLRPITPGHFILIGTGSHRAKVNELTVQRAQAFQGATSIEYPVLDIAYIDFLLNALRSAGISRVPSRDAAYAGFVKLGSRPEEMIKALRQVAALPDGADPDQFFPVIAATLRASAADVELNKLERLGSLAAAIFDRVASAKTEVKGLYSADAIDAYAKAIGRPLAPEEIQPLINELLNENLIMRSGHGRYSVTDPFVQQLWLEHKALPPL</sequence>
<dbReference type="GO" id="GO:0005524">
    <property type="term" value="F:ATP binding"/>
    <property type="evidence" value="ECO:0007669"/>
    <property type="project" value="UniProtKB-KW"/>
</dbReference>
<proteinExistence type="predicted"/>
<dbReference type="AlphaFoldDB" id="A0A4P8IZV8"/>
<organism evidence="1 2">
    <name type="scientific">Trinickia violacea</name>
    <dbReference type="NCBI Taxonomy" id="2571746"/>
    <lineage>
        <taxon>Bacteria</taxon>
        <taxon>Pseudomonadati</taxon>
        <taxon>Pseudomonadota</taxon>
        <taxon>Betaproteobacteria</taxon>
        <taxon>Burkholderiales</taxon>
        <taxon>Burkholderiaceae</taxon>
        <taxon>Trinickia</taxon>
    </lineage>
</organism>
<keyword evidence="2" id="KW-1185">Reference proteome</keyword>
<evidence type="ECO:0000313" key="2">
    <source>
        <dbReference type="Proteomes" id="UP000298656"/>
    </source>
</evidence>
<dbReference type="KEGG" id="tvl:FAZ95_34055"/>
<dbReference type="SUPFAM" id="SSF52540">
    <property type="entry name" value="P-loop containing nucleoside triphosphate hydrolases"/>
    <property type="match status" value="1"/>
</dbReference>
<reference evidence="1 2" key="1">
    <citation type="submission" date="2019-05" db="EMBL/GenBank/DDBJ databases">
        <title>Burkholderia sp. DHOD12, isolated from subtropical forest soil.</title>
        <authorList>
            <person name="Gao Z.-H."/>
            <person name="Qiu L.-H."/>
        </authorList>
    </citation>
    <scope>NUCLEOTIDE SEQUENCE [LARGE SCALE GENOMIC DNA]</scope>
    <source>
        <strain evidence="1 2">DHOD12</strain>
    </source>
</reference>
<dbReference type="OrthoDB" id="8576717at2"/>
<evidence type="ECO:0000313" key="1">
    <source>
        <dbReference type="EMBL" id="QCP54016.1"/>
    </source>
</evidence>
<dbReference type="EMBL" id="CP040078">
    <property type="protein sequence ID" value="QCP54016.1"/>
    <property type="molecule type" value="Genomic_DNA"/>
</dbReference>